<dbReference type="AlphaFoldDB" id="A0A4C1WVU5"/>
<name>A0A4C1WVU5_EUMVA</name>
<dbReference type="Proteomes" id="UP000299102">
    <property type="component" value="Unassembled WGS sequence"/>
</dbReference>
<sequence>MRIDPKRLTAYTLRKGSKQDSRAARVLHIHNGIGFKDEAGARRYLVRVQPALPVPEVDGVCARGGVRAQARVRAVGADCAARNAIMRRRGKEVAEKLDAESRTITRLNDRAPGCGARGPGACANDTFLVSLARAKLVLIYLYQAHK</sequence>
<evidence type="ECO:0000313" key="1">
    <source>
        <dbReference type="EMBL" id="GBP54237.1"/>
    </source>
</evidence>
<organism evidence="1 2">
    <name type="scientific">Eumeta variegata</name>
    <name type="common">Bagworm moth</name>
    <name type="synonym">Eumeta japonica</name>
    <dbReference type="NCBI Taxonomy" id="151549"/>
    <lineage>
        <taxon>Eukaryota</taxon>
        <taxon>Metazoa</taxon>
        <taxon>Ecdysozoa</taxon>
        <taxon>Arthropoda</taxon>
        <taxon>Hexapoda</taxon>
        <taxon>Insecta</taxon>
        <taxon>Pterygota</taxon>
        <taxon>Neoptera</taxon>
        <taxon>Endopterygota</taxon>
        <taxon>Lepidoptera</taxon>
        <taxon>Glossata</taxon>
        <taxon>Ditrysia</taxon>
        <taxon>Tineoidea</taxon>
        <taxon>Psychidae</taxon>
        <taxon>Oiketicinae</taxon>
        <taxon>Eumeta</taxon>
    </lineage>
</organism>
<keyword evidence="2" id="KW-1185">Reference proteome</keyword>
<dbReference type="EMBL" id="BGZK01000641">
    <property type="protein sequence ID" value="GBP54237.1"/>
    <property type="molecule type" value="Genomic_DNA"/>
</dbReference>
<reference evidence="1 2" key="1">
    <citation type="journal article" date="2019" name="Commun. Biol.">
        <title>The bagworm genome reveals a unique fibroin gene that provides high tensile strength.</title>
        <authorList>
            <person name="Kono N."/>
            <person name="Nakamura H."/>
            <person name="Ohtoshi R."/>
            <person name="Tomita M."/>
            <person name="Numata K."/>
            <person name="Arakawa K."/>
        </authorList>
    </citation>
    <scope>NUCLEOTIDE SEQUENCE [LARGE SCALE GENOMIC DNA]</scope>
</reference>
<evidence type="ECO:0000313" key="2">
    <source>
        <dbReference type="Proteomes" id="UP000299102"/>
    </source>
</evidence>
<comment type="caution">
    <text evidence="1">The sequence shown here is derived from an EMBL/GenBank/DDBJ whole genome shotgun (WGS) entry which is preliminary data.</text>
</comment>
<gene>
    <name evidence="1" type="ORF">EVAR_43262_1</name>
</gene>
<protein>
    <submittedName>
        <fullName evidence="1">Uncharacterized protein</fullName>
    </submittedName>
</protein>
<accession>A0A4C1WVU5</accession>
<proteinExistence type="predicted"/>